<dbReference type="AlphaFoldDB" id="A0A1X7GMB9"/>
<sequence>MARAKMKDGAIVIPQSVRNAHGLVDGSEFEVIDGGEEIRLRLVGQHQAADPSRRKLTVQEFLDGIPEYDGPPVDLSTEAIREAIDRAAIEDWERLERQWNEDKDR</sequence>
<dbReference type="GO" id="GO:0003677">
    <property type="term" value="F:DNA binding"/>
    <property type="evidence" value="ECO:0007669"/>
    <property type="project" value="InterPro"/>
</dbReference>
<dbReference type="Pfam" id="PF04014">
    <property type="entry name" value="MazE_antitoxin"/>
    <property type="match status" value="1"/>
</dbReference>
<dbReference type="Proteomes" id="UP000192903">
    <property type="component" value="Unassembled WGS sequence"/>
</dbReference>
<dbReference type="RefSeq" id="WP_159457707.1">
    <property type="nucleotide sequence ID" value="NZ_FXAF01000011.1"/>
</dbReference>
<dbReference type="SUPFAM" id="SSF89447">
    <property type="entry name" value="AbrB/MazE/MraZ-like"/>
    <property type="match status" value="1"/>
</dbReference>
<evidence type="ECO:0000313" key="2">
    <source>
        <dbReference type="EMBL" id="SMF71219.1"/>
    </source>
</evidence>
<protein>
    <recommendedName>
        <fullName evidence="1">SpoVT-AbrB domain-containing protein</fullName>
    </recommendedName>
</protein>
<dbReference type="EMBL" id="FXAF01000011">
    <property type="protein sequence ID" value="SMF71219.1"/>
    <property type="molecule type" value="Genomic_DNA"/>
</dbReference>
<evidence type="ECO:0000259" key="1">
    <source>
        <dbReference type="Pfam" id="PF04014"/>
    </source>
</evidence>
<proteinExistence type="predicted"/>
<dbReference type="OrthoDB" id="7160352at2"/>
<dbReference type="InterPro" id="IPR037914">
    <property type="entry name" value="SpoVT-AbrB_sf"/>
</dbReference>
<keyword evidence="3" id="KW-1185">Reference proteome</keyword>
<gene>
    <name evidence="2" type="ORF">SAMN02982989_3992</name>
</gene>
<dbReference type="InterPro" id="IPR007159">
    <property type="entry name" value="SpoVT-AbrB_dom"/>
</dbReference>
<dbReference type="STRING" id="464029.SAMN02982989_3992"/>
<name>A0A1X7GMB9_9HYPH</name>
<reference evidence="3" key="1">
    <citation type="submission" date="2017-04" db="EMBL/GenBank/DDBJ databases">
        <authorList>
            <person name="Varghese N."/>
            <person name="Submissions S."/>
        </authorList>
    </citation>
    <scope>NUCLEOTIDE SEQUENCE [LARGE SCALE GENOMIC DNA]</scope>
    <source>
        <strain evidence="3">B4P</strain>
    </source>
</reference>
<evidence type="ECO:0000313" key="3">
    <source>
        <dbReference type="Proteomes" id="UP000192903"/>
    </source>
</evidence>
<accession>A0A1X7GMB9</accession>
<feature type="domain" description="SpoVT-AbrB" evidence="1">
    <location>
        <begin position="9"/>
        <end position="43"/>
    </location>
</feature>
<organism evidence="2 3">
    <name type="scientific">Xaviernesmea oryzae</name>
    <dbReference type="NCBI Taxonomy" id="464029"/>
    <lineage>
        <taxon>Bacteria</taxon>
        <taxon>Pseudomonadati</taxon>
        <taxon>Pseudomonadota</taxon>
        <taxon>Alphaproteobacteria</taxon>
        <taxon>Hyphomicrobiales</taxon>
        <taxon>Rhizobiaceae</taxon>
        <taxon>Rhizobium/Agrobacterium group</taxon>
        <taxon>Xaviernesmea</taxon>
    </lineage>
</organism>